<proteinExistence type="predicted"/>
<dbReference type="EMBL" id="BLXY01000009">
    <property type="protein sequence ID" value="GFO65390.1"/>
    <property type="molecule type" value="Genomic_DNA"/>
</dbReference>
<reference evidence="3" key="1">
    <citation type="submission" date="2020-06" db="EMBL/GenBank/DDBJ databases">
        <title>Draft genomic sequecing of Geomonas sp. Red736.</title>
        <authorList>
            <person name="Itoh H."/>
            <person name="Xu Z.X."/>
            <person name="Ushijima N."/>
            <person name="Masuda Y."/>
            <person name="Shiratori Y."/>
            <person name="Senoo K."/>
        </authorList>
    </citation>
    <scope>NUCLEOTIDE SEQUENCE [LARGE SCALE GENOMIC DNA]</scope>
    <source>
        <strain evidence="3">Red736</strain>
    </source>
</reference>
<dbReference type="RefSeq" id="WP_183349424.1">
    <property type="nucleotide sequence ID" value="NZ_BLXY01000009.1"/>
</dbReference>
<evidence type="ECO:0000313" key="2">
    <source>
        <dbReference type="EMBL" id="UPU35070.1"/>
    </source>
</evidence>
<name>A0A6V8MZ79_9BACT</name>
<dbReference type="AlphaFoldDB" id="A0A6V8MZ79"/>
<sequence length="62" mass="6598">MACNKEGHSEHICALTAKGEIDKVHQLTLHPTVECGNCGAKAKEIDAVCDPIQLPEAGWLGD</sequence>
<evidence type="ECO:0000313" key="4">
    <source>
        <dbReference type="Proteomes" id="UP000831485"/>
    </source>
</evidence>
<evidence type="ECO:0000313" key="1">
    <source>
        <dbReference type="EMBL" id="GFO65390.1"/>
    </source>
</evidence>
<dbReference type="Proteomes" id="UP000568888">
    <property type="component" value="Unassembled WGS sequence"/>
</dbReference>
<keyword evidence="4" id="KW-1185">Reference proteome</keyword>
<organism evidence="1 3">
    <name type="scientific">Geomonas paludis</name>
    <dbReference type="NCBI Taxonomy" id="2740185"/>
    <lineage>
        <taxon>Bacteria</taxon>
        <taxon>Pseudomonadati</taxon>
        <taxon>Thermodesulfobacteriota</taxon>
        <taxon>Desulfuromonadia</taxon>
        <taxon>Geobacterales</taxon>
        <taxon>Geobacteraceae</taxon>
        <taxon>Geomonas</taxon>
    </lineage>
</organism>
<reference evidence="2" key="3">
    <citation type="submission" date="2022-04" db="EMBL/GenBank/DDBJ databases">
        <authorList>
            <person name="Liu G."/>
        </authorList>
    </citation>
    <scope>NUCLEOTIDE SEQUENCE</scope>
    <source>
        <strain evidence="2">RG22</strain>
    </source>
</reference>
<dbReference type="EMBL" id="CP096574">
    <property type="protein sequence ID" value="UPU35070.1"/>
    <property type="molecule type" value="Genomic_DNA"/>
</dbReference>
<accession>A0A6V8MZ79</accession>
<protein>
    <submittedName>
        <fullName evidence="1">Uncharacterized protein</fullName>
    </submittedName>
</protein>
<evidence type="ECO:0000313" key="3">
    <source>
        <dbReference type="Proteomes" id="UP000568888"/>
    </source>
</evidence>
<reference evidence="1" key="2">
    <citation type="journal article" date="2021" name="Int. J. Syst. Evol. Microbiol.">
        <title>Geomonas silvestris sp. nov., Geomonas paludis sp. nov. and Geomonas limicola sp. nov., isolated from terrestrial environments, and emended description of the genus Geomonas.</title>
        <authorList>
            <person name="Itoh H."/>
            <person name="Xu Z."/>
            <person name="Masuda Y."/>
            <person name="Ushijima N."/>
            <person name="Hayakawa C."/>
            <person name="Shiratori Y."/>
            <person name="Senoo K."/>
        </authorList>
    </citation>
    <scope>NUCLEOTIDE SEQUENCE</scope>
    <source>
        <strain evidence="1">Red736</strain>
    </source>
</reference>
<gene>
    <name evidence="1" type="ORF">GMPD_33090</name>
    <name evidence="2" type="ORF">M1B72_16670</name>
</gene>
<dbReference type="Proteomes" id="UP000831485">
    <property type="component" value="Chromosome"/>
</dbReference>